<dbReference type="AlphaFoldDB" id="A0A0P1BA21"/>
<dbReference type="SMART" id="SM00591">
    <property type="entry name" value="RWD"/>
    <property type="match status" value="1"/>
</dbReference>
<dbReference type="InterPro" id="IPR006575">
    <property type="entry name" value="RWD_dom"/>
</dbReference>
<dbReference type="EMBL" id="CCYA01000118">
    <property type="protein sequence ID" value="CEH12067.1"/>
    <property type="molecule type" value="Genomic_DNA"/>
</dbReference>
<dbReference type="InterPro" id="IPR040213">
    <property type="entry name" value="GIR2-like"/>
</dbReference>
<feature type="compositionally biased region" description="Basic and acidic residues" evidence="2">
    <location>
        <begin position="195"/>
        <end position="222"/>
    </location>
</feature>
<feature type="region of interest" description="Disordered" evidence="2">
    <location>
        <begin position="33"/>
        <end position="57"/>
    </location>
</feature>
<keyword evidence="5" id="KW-1185">Reference proteome</keyword>
<dbReference type="Pfam" id="PF05773">
    <property type="entry name" value="RWD"/>
    <property type="match status" value="1"/>
</dbReference>
<name>A0A0P1BA21_9BASI</name>
<evidence type="ECO:0000313" key="5">
    <source>
        <dbReference type="Proteomes" id="UP000054845"/>
    </source>
</evidence>
<dbReference type="Proteomes" id="UP000054845">
    <property type="component" value="Unassembled WGS sequence"/>
</dbReference>
<dbReference type="PROSITE" id="PS50908">
    <property type="entry name" value="RWD"/>
    <property type="match status" value="1"/>
</dbReference>
<feature type="region of interest" description="Disordered" evidence="2">
    <location>
        <begin position="195"/>
        <end position="267"/>
    </location>
</feature>
<evidence type="ECO:0000313" key="4">
    <source>
        <dbReference type="EMBL" id="CEH12067.1"/>
    </source>
</evidence>
<evidence type="ECO:0000256" key="2">
    <source>
        <dbReference type="SAM" id="MobiDB-lite"/>
    </source>
</evidence>
<evidence type="ECO:0000256" key="1">
    <source>
        <dbReference type="SAM" id="Coils"/>
    </source>
</evidence>
<evidence type="ECO:0000259" key="3">
    <source>
        <dbReference type="PROSITE" id="PS50908"/>
    </source>
</evidence>
<dbReference type="PANTHER" id="PTHR12292">
    <property type="entry name" value="RWD DOMAIN-CONTAINING PROTEIN"/>
    <property type="match status" value="1"/>
</dbReference>
<dbReference type="SUPFAM" id="SSF54495">
    <property type="entry name" value="UBC-like"/>
    <property type="match status" value="1"/>
</dbReference>
<sequence>MSEERAAVLAEEREVLQSIYVDELEEIDEETLRIRVDPEEGLSGPAGQEGDASEPPTLALNIKYTPKYPEEAPEMSIECIGGSVPEQGIQEMQAELHTTAEDSLGMAMVFALASQLKESLTAYITRTKQIAEAQEQDRRNAEIEAEAEKFRGTAVTAERFEAWRVTFEKEQKELKQKADEEYVKSTLKTAKEREEYRKLAARPTGKELFAKGGQMHDDKAEAEAGDVEGNEVDYSLYSREERERQRREEEERAEREARERLHDSDDE</sequence>
<proteinExistence type="predicted"/>
<dbReference type="STRING" id="401625.A0A0P1BA21"/>
<dbReference type="OrthoDB" id="277175at2759"/>
<organism evidence="4 5">
    <name type="scientific">Ceraceosorus bombacis</name>
    <dbReference type="NCBI Taxonomy" id="401625"/>
    <lineage>
        <taxon>Eukaryota</taxon>
        <taxon>Fungi</taxon>
        <taxon>Dikarya</taxon>
        <taxon>Basidiomycota</taxon>
        <taxon>Ustilaginomycotina</taxon>
        <taxon>Exobasidiomycetes</taxon>
        <taxon>Ceraceosorales</taxon>
        <taxon>Ceraceosoraceae</taxon>
        <taxon>Ceraceosorus</taxon>
    </lineage>
</organism>
<feature type="domain" description="RWD" evidence="3">
    <location>
        <begin position="11"/>
        <end position="123"/>
    </location>
</feature>
<dbReference type="Gene3D" id="3.10.110.10">
    <property type="entry name" value="Ubiquitin Conjugating Enzyme"/>
    <property type="match status" value="1"/>
</dbReference>
<reference evidence="4 5" key="1">
    <citation type="submission" date="2014-09" db="EMBL/GenBank/DDBJ databases">
        <authorList>
            <person name="Magalhaes I.L.F."/>
            <person name="Oliveira U."/>
            <person name="Santos F.R."/>
            <person name="Vidigal T.H.D.A."/>
            <person name="Brescovit A.D."/>
            <person name="Santos A.J."/>
        </authorList>
    </citation>
    <scope>NUCLEOTIDE SEQUENCE [LARGE SCALE GENOMIC DNA]</scope>
</reference>
<feature type="coiled-coil region" evidence="1">
    <location>
        <begin position="124"/>
        <end position="153"/>
    </location>
</feature>
<protein>
    <submittedName>
        <fullName evidence="4">Uncharacterized conserved protein, contains RWD domain</fullName>
    </submittedName>
</protein>
<feature type="compositionally biased region" description="Basic and acidic residues" evidence="2">
    <location>
        <begin position="238"/>
        <end position="267"/>
    </location>
</feature>
<keyword evidence="1" id="KW-0175">Coiled coil</keyword>
<dbReference type="CDD" id="cd23823">
    <property type="entry name" value="RWD_GCN2"/>
    <property type="match status" value="1"/>
</dbReference>
<dbReference type="InterPro" id="IPR016135">
    <property type="entry name" value="UBQ-conjugating_enzyme/RWD"/>
</dbReference>
<accession>A0A0P1BA21</accession>